<dbReference type="InterPro" id="IPR036770">
    <property type="entry name" value="Ankyrin_rpt-contain_sf"/>
</dbReference>
<dbReference type="PANTHER" id="PTHR24189">
    <property type="entry name" value="MYOTROPHIN"/>
    <property type="match status" value="1"/>
</dbReference>
<keyword evidence="4" id="KW-1185">Reference proteome</keyword>
<keyword evidence="1" id="KW-0677">Repeat</keyword>
<protein>
    <submittedName>
        <fullName evidence="3">Ankyrin</fullName>
    </submittedName>
</protein>
<dbReference type="AlphaFoldDB" id="A0A8E2EBD6"/>
<evidence type="ECO:0000256" key="1">
    <source>
        <dbReference type="ARBA" id="ARBA00022737"/>
    </source>
</evidence>
<dbReference type="OrthoDB" id="5369447at2759"/>
<name>A0A8E2EBD6_9PEZI</name>
<evidence type="ECO:0000313" key="3">
    <source>
        <dbReference type="EMBL" id="OCK80723.1"/>
    </source>
</evidence>
<sequence length="295" mass="32989">MTETAVAARDELVHGLIDSCTTGDLDQLQTYLEQAQNFDSKTMPTPSYLLKIAFRKERTRRTYSLPLPRLTQISPIPAMIGSTDSIVCAAIEGTDPIAIFKVCMKYGISPEYNFERRYNLLGYCILARPELAKFLLERGANPNSCYTSADNTMLSAAARAPTTDMINALVEHGARVKSSHAFQDAAEYRRICNAERLLELGADVNQVFKRTEYSPISHTDFYPREIVLGSALHFAVKGEPVNYRVTDSPADMVRYLLERGARANIVDGDGKTALQLAKRARMGDVKKVFEEYVDR</sequence>
<dbReference type="Proteomes" id="UP000250266">
    <property type="component" value="Unassembled WGS sequence"/>
</dbReference>
<evidence type="ECO:0000313" key="4">
    <source>
        <dbReference type="Proteomes" id="UP000250266"/>
    </source>
</evidence>
<dbReference type="InterPro" id="IPR050745">
    <property type="entry name" value="Multifunctional_regulatory"/>
</dbReference>
<dbReference type="Gene3D" id="1.25.40.20">
    <property type="entry name" value="Ankyrin repeat-containing domain"/>
    <property type="match status" value="2"/>
</dbReference>
<accession>A0A8E2EBD6</accession>
<dbReference type="InterPro" id="IPR002110">
    <property type="entry name" value="Ankyrin_rpt"/>
</dbReference>
<dbReference type="EMBL" id="KV744948">
    <property type="protein sequence ID" value="OCK80723.1"/>
    <property type="molecule type" value="Genomic_DNA"/>
</dbReference>
<dbReference type="SUPFAM" id="SSF48403">
    <property type="entry name" value="Ankyrin repeat"/>
    <property type="match status" value="1"/>
</dbReference>
<organism evidence="3 4">
    <name type="scientific">Lepidopterella palustris CBS 459.81</name>
    <dbReference type="NCBI Taxonomy" id="1314670"/>
    <lineage>
        <taxon>Eukaryota</taxon>
        <taxon>Fungi</taxon>
        <taxon>Dikarya</taxon>
        <taxon>Ascomycota</taxon>
        <taxon>Pezizomycotina</taxon>
        <taxon>Dothideomycetes</taxon>
        <taxon>Pleosporomycetidae</taxon>
        <taxon>Mytilinidiales</taxon>
        <taxon>Argynnaceae</taxon>
        <taxon>Lepidopterella</taxon>
    </lineage>
</organism>
<proteinExistence type="predicted"/>
<keyword evidence="2" id="KW-0040">ANK repeat</keyword>
<evidence type="ECO:0000256" key="2">
    <source>
        <dbReference type="ARBA" id="ARBA00023043"/>
    </source>
</evidence>
<dbReference type="Pfam" id="PF12796">
    <property type="entry name" value="Ank_2"/>
    <property type="match status" value="1"/>
</dbReference>
<dbReference type="SMART" id="SM00248">
    <property type="entry name" value="ANK"/>
    <property type="match status" value="3"/>
</dbReference>
<gene>
    <name evidence="3" type="ORF">K432DRAFT_425533</name>
</gene>
<reference evidence="3 4" key="1">
    <citation type="journal article" date="2016" name="Nat. Commun.">
        <title>Ectomycorrhizal ecology is imprinted in the genome of the dominant symbiotic fungus Cenococcum geophilum.</title>
        <authorList>
            <consortium name="DOE Joint Genome Institute"/>
            <person name="Peter M."/>
            <person name="Kohler A."/>
            <person name="Ohm R.A."/>
            <person name="Kuo A."/>
            <person name="Krutzmann J."/>
            <person name="Morin E."/>
            <person name="Arend M."/>
            <person name="Barry K.W."/>
            <person name="Binder M."/>
            <person name="Choi C."/>
            <person name="Clum A."/>
            <person name="Copeland A."/>
            <person name="Grisel N."/>
            <person name="Haridas S."/>
            <person name="Kipfer T."/>
            <person name="LaButti K."/>
            <person name="Lindquist E."/>
            <person name="Lipzen A."/>
            <person name="Maire R."/>
            <person name="Meier B."/>
            <person name="Mihaltcheva S."/>
            <person name="Molinier V."/>
            <person name="Murat C."/>
            <person name="Poggeler S."/>
            <person name="Quandt C.A."/>
            <person name="Sperisen C."/>
            <person name="Tritt A."/>
            <person name="Tisserant E."/>
            <person name="Crous P.W."/>
            <person name="Henrissat B."/>
            <person name="Nehls U."/>
            <person name="Egli S."/>
            <person name="Spatafora J.W."/>
            <person name="Grigoriev I.V."/>
            <person name="Martin F.M."/>
        </authorList>
    </citation>
    <scope>NUCLEOTIDE SEQUENCE [LARGE SCALE GENOMIC DNA]</scope>
    <source>
        <strain evidence="3 4">CBS 459.81</strain>
    </source>
</reference>